<organism evidence="1 2">
    <name type="scientific">Halosquirtibacter laminarini</name>
    <dbReference type="NCBI Taxonomy" id="3374600"/>
    <lineage>
        <taxon>Bacteria</taxon>
        <taxon>Pseudomonadati</taxon>
        <taxon>Bacteroidota</taxon>
        <taxon>Bacteroidia</taxon>
        <taxon>Marinilabiliales</taxon>
        <taxon>Prolixibacteraceae</taxon>
        <taxon>Halosquirtibacter</taxon>
    </lineage>
</organism>
<proteinExistence type="predicted"/>
<dbReference type="Proteomes" id="UP000826212">
    <property type="component" value="Chromosome"/>
</dbReference>
<evidence type="ECO:0000313" key="2">
    <source>
        <dbReference type="Proteomes" id="UP000826212"/>
    </source>
</evidence>
<keyword evidence="2" id="KW-1185">Reference proteome</keyword>
<dbReference type="EMBL" id="CP081303">
    <property type="protein sequence ID" value="QZE13126.1"/>
    <property type="molecule type" value="Genomic_DNA"/>
</dbReference>
<name>A0AC61NIF5_9BACT</name>
<protein>
    <submittedName>
        <fullName evidence="1">Uncharacterized protein</fullName>
    </submittedName>
</protein>
<sequence length="349" mass="40223">MRVRKFLIIMAMLCGGIAVGQENFKVPFDKITFKIDGRIDYQGLDNEGDISNVDSKQFITSKVVLQTDIDIYKGLHFFYRQQFRNYNASTTDGLGGQIEKLGISYENNNWKFTVGKQWFNIGSYEALYDPNDVYIYSGVNNFLSVWKTGINAAYRFDGQELGVQVVNGSESMNIDGTFNQEDFYWNVYWYGDLGEGFVMPLVNFATDMDFDNFGILSEVGARWNFDKIKIDTDFAYVKNMKGQTLEDETFYSIPLRFYYEGKHLRPGIKYFYDNREAYDSKGMAVDGKNYTGNTIEGFINYYPFEGKDFNLHAVAGYSQYDSTINDDEQSTFKVLVGIRFGFDVFGNKH</sequence>
<gene>
    <name evidence="1" type="ORF">K4L44_11050</name>
</gene>
<evidence type="ECO:0000313" key="1">
    <source>
        <dbReference type="EMBL" id="QZE13126.1"/>
    </source>
</evidence>
<accession>A0AC61NIF5</accession>
<reference evidence="1" key="1">
    <citation type="submission" date="2021-08" db="EMBL/GenBank/DDBJ databases">
        <title>Novel anaerobic bacterium isolated from sea squirt in East Sea, Republic of Korea.</title>
        <authorList>
            <person name="Nguyen T.H."/>
            <person name="Li Z."/>
            <person name="Lee Y.-J."/>
            <person name="Ko J."/>
            <person name="Kim S.-G."/>
        </authorList>
    </citation>
    <scope>NUCLEOTIDE SEQUENCE</scope>
    <source>
        <strain evidence="1">KCTC 25031</strain>
    </source>
</reference>